<dbReference type="PIRSF" id="PIRSF000521">
    <property type="entry name" value="Transaminase_4ab_Lys_Orn"/>
    <property type="match status" value="1"/>
</dbReference>
<dbReference type="InterPro" id="IPR005814">
    <property type="entry name" value="Aminotrans_3"/>
</dbReference>
<dbReference type="InterPro" id="IPR015424">
    <property type="entry name" value="PyrdxlP-dep_Trfase"/>
</dbReference>
<keyword evidence="4 5" id="KW-0663">Pyridoxal phosphate</keyword>
<dbReference type="InterPro" id="IPR050103">
    <property type="entry name" value="Class-III_PLP-dep_AT"/>
</dbReference>
<dbReference type="Proteomes" id="UP000278632">
    <property type="component" value="Unassembled WGS sequence"/>
</dbReference>
<reference evidence="7" key="1">
    <citation type="submission" date="2018-05" db="EMBL/GenBank/DDBJ databases">
        <title>Genome Sequencing of selected type strains of the family Eggerthellaceae.</title>
        <authorList>
            <person name="Danylec N."/>
            <person name="Stoll D.A."/>
            <person name="Doetsch A."/>
            <person name="Huch M."/>
        </authorList>
    </citation>
    <scope>NUCLEOTIDE SEQUENCE [LARGE SCALE GENOMIC DNA]</scope>
    <source>
        <strain evidence="7">DSM 16106</strain>
    </source>
</reference>
<comment type="caution">
    <text evidence="6">The sequence shown here is derived from an EMBL/GenBank/DDBJ whole genome shotgun (WGS) entry which is preliminary data.</text>
</comment>
<name>A0A3N0B1J9_9ACTN</name>
<evidence type="ECO:0000256" key="1">
    <source>
        <dbReference type="ARBA" id="ARBA00001933"/>
    </source>
</evidence>
<comment type="similarity">
    <text evidence="5">Belongs to the class-III pyridoxal-phosphate-dependent aminotransferase family.</text>
</comment>
<accession>A0A3N0B1J9</accession>
<dbReference type="Pfam" id="PF00202">
    <property type="entry name" value="Aminotran_3"/>
    <property type="match status" value="1"/>
</dbReference>
<dbReference type="Gene3D" id="3.90.1150.10">
    <property type="entry name" value="Aspartate Aminotransferase, domain 1"/>
    <property type="match status" value="1"/>
</dbReference>
<evidence type="ECO:0000313" key="7">
    <source>
        <dbReference type="Proteomes" id="UP000278632"/>
    </source>
</evidence>
<dbReference type="GO" id="GO:0042802">
    <property type="term" value="F:identical protein binding"/>
    <property type="evidence" value="ECO:0007669"/>
    <property type="project" value="TreeGrafter"/>
</dbReference>
<dbReference type="AlphaFoldDB" id="A0A3N0B1J9"/>
<gene>
    <name evidence="6" type="ORF">DMP08_09870</name>
</gene>
<dbReference type="PROSITE" id="PS00600">
    <property type="entry name" value="AA_TRANSFER_CLASS_3"/>
    <property type="match status" value="1"/>
</dbReference>
<dbReference type="InterPro" id="IPR015421">
    <property type="entry name" value="PyrdxlP-dep_Trfase_major"/>
</dbReference>
<dbReference type="GO" id="GO:0030170">
    <property type="term" value="F:pyridoxal phosphate binding"/>
    <property type="evidence" value="ECO:0007669"/>
    <property type="project" value="InterPro"/>
</dbReference>
<evidence type="ECO:0000256" key="3">
    <source>
        <dbReference type="ARBA" id="ARBA00022679"/>
    </source>
</evidence>
<dbReference type="RefSeq" id="WP_123192725.1">
    <property type="nucleotide sequence ID" value="NZ_QICD01000024.1"/>
</dbReference>
<dbReference type="InterPro" id="IPR015422">
    <property type="entry name" value="PyrdxlP-dep_Trfase_small"/>
</dbReference>
<proteinExistence type="inferred from homology"/>
<sequence>MGFQEELQLESDFVMGTYARKPVELVRGSGMRVEDAQGRSYLDFVSGVGAVSLGHCHPALVSALEEQARSLIHVSNYYYIEHRGEAAHMVSDLLNACVPEELRAPWKSFFSNSGAEANECAFKLARLHAKKRARAAALASGADEAAAHAAAEAAPRIIVTLDRSFHGRTLATLAATAQPAKQEAFQPLPDGFVRTPLNDVEALEALFASQGDAICAVMVECVQGESGVHPCTTEFLQAVRRLTEERGALFMCDEIQCGIYRCGTYPFGFQHFGVVPDIVTIAKGVASGVPMGMCAARAEVAASFGAGDHGSTFGGSCLAVAAAETTLSTLAREGAAQNVERVGACLRAMLEGLPHVVEVRGLGLMVAADLEEHMSAPDVVAAGLDKGLLLNCTGPHTLRFLPPLVCTEADVDALEERLRGILSSY</sequence>
<dbReference type="InterPro" id="IPR049704">
    <property type="entry name" value="Aminotrans_3_PPA_site"/>
</dbReference>
<comment type="cofactor">
    <cofactor evidence="1">
        <name>pyridoxal 5'-phosphate</name>
        <dbReference type="ChEBI" id="CHEBI:597326"/>
    </cofactor>
</comment>
<organism evidence="6 7">
    <name type="scientific">Paraeggerthella hongkongensis</name>
    <dbReference type="NCBI Taxonomy" id="230658"/>
    <lineage>
        <taxon>Bacteria</taxon>
        <taxon>Bacillati</taxon>
        <taxon>Actinomycetota</taxon>
        <taxon>Coriobacteriia</taxon>
        <taxon>Eggerthellales</taxon>
        <taxon>Eggerthellaceae</taxon>
        <taxon>Paraeggerthella</taxon>
    </lineage>
</organism>
<evidence type="ECO:0000256" key="5">
    <source>
        <dbReference type="RuleBase" id="RU003560"/>
    </source>
</evidence>
<dbReference type="Gene3D" id="3.40.640.10">
    <property type="entry name" value="Type I PLP-dependent aspartate aminotransferase-like (Major domain)"/>
    <property type="match status" value="1"/>
</dbReference>
<dbReference type="EMBL" id="QICD01000024">
    <property type="protein sequence ID" value="RNL40760.1"/>
    <property type="molecule type" value="Genomic_DNA"/>
</dbReference>
<protein>
    <submittedName>
        <fullName evidence="6">Aspartate aminotransferase family protein</fullName>
    </submittedName>
</protein>
<keyword evidence="3 6" id="KW-0808">Transferase</keyword>
<evidence type="ECO:0000256" key="2">
    <source>
        <dbReference type="ARBA" id="ARBA00022576"/>
    </source>
</evidence>
<dbReference type="PANTHER" id="PTHR11986">
    <property type="entry name" value="AMINOTRANSFERASE CLASS III"/>
    <property type="match status" value="1"/>
</dbReference>
<keyword evidence="7" id="KW-1185">Reference proteome</keyword>
<evidence type="ECO:0000256" key="4">
    <source>
        <dbReference type="ARBA" id="ARBA00022898"/>
    </source>
</evidence>
<dbReference type="SUPFAM" id="SSF53383">
    <property type="entry name" value="PLP-dependent transferases"/>
    <property type="match status" value="1"/>
</dbReference>
<dbReference type="GO" id="GO:0008483">
    <property type="term" value="F:transaminase activity"/>
    <property type="evidence" value="ECO:0007669"/>
    <property type="project" value="UniProtKB-KW"/>
</dbReference>
<keyword evidence="2 6" id="KW-0032">Aminotransferase</keyword>
<evidence type="ECO:0000313" key="6">
    <source>
        <dbReference type="EMBL" id="RNL40760.1"/>
    </source>
</evidence>
<dbReference type="OrthoDB" id="9801052at2"/>
<dbReference type="PANTHER" id="PTHR11986:SF79">
    <property type="entry name" value="ACETYLORNITHINE AMINOTRANSFERASE, MITOCHONDRIAL"/>
    <property type="match status" value="1"/>
</dbReference>
<dbReference type="FunFam" id="3.40.640.10:FF:000004">
    <property type="entry name" value="Acetylornithine aminotransferase"/>
    <property type="match status" value="1"/>
</dbReference>
<dbReference type="CDD" id="cd00610">
    <property type="entry name" value="OAT_like"/>
    <property type="match status" value="1"/>
</dbReference>